<evidence type="ECO:0000313" key="1">
    <source>
        <dbReference type="EMBL" id="TCO58141.1"/>
    </source>
</evidence>
<dbReference type="EMBL" id="SLWS01000005">
    <property type="protein sequence ID" value="TCO58141.1"/>
    <property type="molecule type" value="Genomic_DNA"/>
</dbReference>
<organism evidence="1 2">
    <name type="scientific">Actinocrispum wychmicini</name>
    <dbReference type="NCBI Taxonomy" id="1213861"/>
    <lineage>
        <taxon>Bacteria</taxon>
        <taxon>Bacillati</taxon>
        <taxon>Actinomycetota</taxon>
        <taxon>Actinomycetes</taxon>
        <taxon>Pseudonocardiales</taxon>
        <taxon>Pseudonocardiaceae</taxon>
        <taxon>Actinocrispum</taxon>
    </lineage>
</organism>
<protein>
    <submittedName>
        <fullName evidence="1">Uncharacterized protein DUF2771</fullName>
    </submittedName>
</protein>
<gene>
    <name evidence="1" type="ORF">EV192_105206</name>
</gene>
<reference evidence="1 2" key="1">
    <citation type="submission" date="2019-03" db="EMBL/GenBank/DDBJ databases">
        <title>Genomic Encyclopedia of Type Strains, Phase IV (KMG-IV): sequencing the most valuable type-strain genomes for metagenomic binning, comparative biology and taxonomic classification.</title>
        <authorList>
            <person name="Goeker M."/>
        </authorList>
    </citation>
    <scope>NUCLEOTIDE SEQUENCE [LARGE SCALE GENOMIC DNA]</scope>
    <source>
        <strain evidence="1 2">DSM 45934</strain>
    </source>
</reference>
<keyword evidence="2" id="KW-1185">Reference proteome</keyword>
<dbReference type="InterPro" id="IPR024495">
    <property type="entry name" value="DUF2771"/>
</dbReference>
<name>A0A4R2JEM8_9PSEU</name>
<dbReference type="Proteomes" id="UP000295680">
    <property type="component" value="Unassembled WGS sequence"/>
</dbReference>
<proteinExistence type="predicted"/>
<dbReference type="RefSeq" id="WP_165960556.1">
    <property type="nucleotide sequence ID" value="NZ_SLWS01000005.1"/>
</dbReference>
<dbReference type="Pfam" id="PF10969">
    <property type="entry name" value="DUF2771"/>
    <property type="match status" value="1"/>
</dbReference>
<dbReference type="PROSITE" id="PS51257">
    <property type="entry name" value="PROKAR_LIPOPROTEIN"/>
    <property type="match status" value="1"/>
</dbReference>
<dbReference type="AlphaFoldDB" id="A0A4R2JEM8"/>
<evidence type="ECO:0000313" key="2">
    <source>
        <dbReference type="Proteomes" id="UP000295680"/>
    </source>
</evidence>
<accession>A0A4R2JEM8</accession>
<sequence>MRRYGIASLVAGALVLAGCAREPQEVTFFADRTTVRLAPTTCHPELDVCDATGRLSVPSGKFVNISVPGKVASVPWVVVFKYKGQDGTEQQARTAVFTPNDKKYAYTLVAPTAGDQLTHVEVRQLGGGIALAPDKEPMFLANAIWALDVTP</sequence>
<comment type="caution">
    <text evidence="1">The sequence shown here is derived from an EMBL/GenBank/DDBJ whole genome shotgun (WGS) entry which is preliminary data.</text>
</comment>